<evidence type="ECO:0000313" key="2">
    <source>
        <dbReference type="Proteomes" id="UP000592216"/>
    </source>
</evidence>
<protein>
    <submittedName>
        <fullName evidence="1">Uncharacterized protein</fullName>
    </submittedName>
</protein>
<evidence type="ECO:0000313" key="1">
    <source>
        <dbReference type="EMBL" id="NVO23132.1"/>
    </source>
</evidence>
<name>A0A850Q4X4_9RHOB</name>
<dbReference type="Proteomes" id="UP000592216">
    <property type="component" value="Unassembled WGS sequence"/>
</dbReference>
<organism evidence="1 2">
    <name type="scientific">Donghicola mangrovi</name>
    <dbReference type="NCBI Taxonomy" id="2729614"/>
    <lineage>
        <taxon>Bacteria</taxon>
        <taxon>Pseudomonadati</taxon>
        <taxon>Pseudomonadota</taxon>
        <taxon>Alphaproteobacteria</taxon>
        <taxon>Rhodobacterales</taxon>
        <taxon>Roseobacteraceae</taxon>
        <taxon>Donghicola</taxon>
    </lineage>
</organism>
<accession>A0A850Q4X4</accession>
<dbReference type="RefSeq" id="WP_177157182.1">
    <property type="nucleotide sequence ID" value="NZ_JABCJE010000002.1"/>
</dbReference>
<comment type="caution">
    <text evidence="1">The sequence shown here is derived from an EMBL/GenBank/DDBJ whole genome shotgun (WGS) entry which is preliminary data.</text>
</comment>
<dbReference type="EMBL" id="JABCJE010000002">
    <property type="protein sequence ID" value="NVO23132.1"/>
    <property type="molecule type" value="Genomic_DNA"/>
</dbReference>
<sequence length="96" mass="10979">MTCVRHSAIFDLIQVSIDSLLESELHLNDGARRNLCGQKYDFAIQILQDLSVVFRETSQLNFHFCDEFAENLKLELVYSKISDLPLPTKGSTVQLF</sequence>
<dbReference type="AlphaFoldDB" id="A0A850Q4X4"/>
<reference evidence="1 2" key="1">
    <citation type="submission" date="2020-04" db="EMBL/GenBank/DDBJ databases">
        <title>Donghicola sp., a member of the Rhodobacteraceae family isolated from mangrove forest in Thailand.</title>
        <authorList>
            <person name="Charoenyingcharoen P."/>
            <person name="Yukphan P."/>
        </authorList>
    </citation>
    <scope>NUCLEOTIDE SEQUENCE [LARGE SCALE GENOMIC DNA]</scope>
    <source>
        <strain evidence="1 2">B5-SW-15</strain>
    </source>
</reference>
<proteinExistence type="predicted"/>
<gene>
    <name evidence="1" type="ORF">HJ536_07175</name>
</gene>